<dbReference type="InterPro" id="IPR051911">
    <property type="entry name" value="SDR_oxidoreductase"/>
</dbReference>
<evidence type="ECO:0000313" key="8">
    <source>
        <dbReference type="Proteomes" id="UP000465266"/>
    </source>
</evidence>
<evidence type="ECO:0000256" key="3">
    <source>
        <dbReference type="RuleBase" id="RU000363"/>
    </source>
</evidence>
<dbReference type="AlphaFoldDB" id="A0A8H3N1P4"/>
<proteinExistence type="inferred from homology"/>
<name>A0A8H3N1P4_9EURO</name>
<gene>
    <name evidence="6" type="ORF">Aud_004561</name>
    <name evidence="4" type="ORF">IFM46972_00497</name>
    <name evidence="5" type="ORF">IFM53868_06544</name>
</gene>
<evidence type="ECO:0000313" key="5">
    <source>
        <dbReference type="EMBL" id="GFF91545.1"/>
    </source>
</evidence>
<sequence>MGFDSNYVWFVTGCSSGLGKSISKAVYDAGFRIVATARSTTSLSYLPDGPRVLKLCLDVTSATSIEAALDAAVSHFGQINVVINNAGYGLRGDTEAVPEEEARNQMETNFWGPVWITRGAVRIFREVNGQGQGGTVVQISSLGGWMGFPGNAFYHASKFALEGFTESVAKEMDPSWNIKFLLVLPGGVRTNFASTSVKATPRHPAYDHPGSPLTQLLEYVANPASQDTWSDPDICARLLVNTVVGQQERPLPVRLLMGAETIPLIRGDIERTLKEMDDWKAQTESCSPKGGARLVISAGKN</sequence>
<dbReference type="CDD" id="cd05374">
    <property type="entry name" value="17beta-HSD-like_SDR_c"/>
    <property type="match status" value="1"/>
</dbReference>
<dbReference type="Gene3D" id="3.40.50.720">
    <property type="entry name" value="NAD(P)-binding Rossmann-like Domain"/>
    <property type="match status" value="1"/>
</dbReference>
<dbReference type="GeneID" id="66992037"/>
<dbReference type="Proteomes" id="UP000465266">
    <property type="component" value="Unassembled WGS sequence"/>
</dbReference>
<dbReference type="InterPro" id="IPR002347">
    <property type="entry name" value="SDR_fam"/>
</dbReference>
<dbReference type="PANTHER" id="PTHR43976">
    <property type="entry name" value="SHORT CHAIN DEHYDROGENASE"/>
    <property type="match status" value="1"/>
</dbReference>
<organism evidence="4 7">
    <name type="scientific">Aspergillus udagawae</name>
    <dbReference type="NCBI Taxonomy" id="91492"/>
    <lineage>
        <taxon>Eukaryota</taxon>
        <taxon>Fungi</taxon>
        <taxon>Dikarya</taxon>
        <taxon>Ascomycota</taxon>
        <taxon>Pezizomycotina</taxon>
        <taxon>Eurotiomycetes</taxon>
        <taxon>Eurotiomycetidae</taxon>
        <taxon>Eurotiales</taxon>
        <taxon>Aspergillaceae</taxon>
        <taxon>Aspergillus</taxon>
        <taxon>Aspergillus subgen. Fumigati</taxon>
    </lineage>
</organism>
<dbReference type="OrthoDB" id="1274115at2759"/>
<evidence type="ECO:0000313" key="4">
    <source>
        <dbReference type="EMBL" id="GFF22908.1"/>
    </source>
</evidence>
<dbReference type="Proteomes" id="UP000036893">
    <property type="component" value="Unassembled WGS sequence"/>
</dbReference>
<dbReference type="EMBL" id="BBXM02000003">
    <property type="protein sequence ID" value="GIC88170.1"/>
    <property type="molecule type" value="Genomic_DNA"/>
</dbReference>
<dbReference type="InterPro" id="IPR036291">
    <property type="entry name" value="NAD(P)-bd_dom_sf"/>
</dbReference>
<accession>A0A8H3N1P4</accession>
<reference evidence="5 8" key="3">
    <citation type="submission" date="2020-01" db="EMBL/GenBank/DDBJ databases">
        <title>Draft genome sequence of Aspergillus udagawae IFM 53868.</title>
        <authorList>
            <person name="Takahashi H."/>
            <person name="Yaguchi T."/>
        </authorList>
    </citation>
    <scope>NUCLEOTIDE SEQUENCE [LARGE SCALE GENOMIC DNA]</scope>
    <source>
        <strain evidence="5 8">IFM 53868</strain>
    </source>
</reference>
<reference evidence="4 7" key="2">
    <citation type="submission" date="2020-01" db="EMBL/GenBank/DDBJ databases">
        <title>Draft genome sequence of Aspergillus udagawae IFM 46972.</title>
        <authorList>
            <person name="Takahashi H."/>
            <person name="Yaguchi T."/>
        </authorList>
    </citation>
    <scope>NUCLEOTIDE SEQUENCE [LARGE SCALE GENOMIC DNA]</scope>
    <source>
        <strain evidence="4 7">IFM 46972</strain>
    </source>
</reference>
<dbReference type="EMBL" id="BLKG01000075">
    <property type="protein sequence ID" value="GFF91545.1"/>
    <property type="molecule type" value="Genomic_DNA"/>
</dbReference>
<evidence type="ECO:0000256" key="1">
    <source>
        <dbReference type="ARBA" id="ARBA00006484"/>
    </source>
</evidence>
<evidence type="ECO:0000313" key="7">
    <source>
        <dbReference type="Proteomes" id="UP000465221"/>
    </source>
</evidence>
<reference evidence="6" key="4">
    <citation type="submission" date="2021-01" db="EMBL/GenBank/DDBJ databases">
        <title>Pan-genome distribution and transcriptional activeness of fungal secondary metabolism genes in Aspergillus section Fumigati.</title>
        <authorList>
            <person name="Takahashi H."/>
            <person name="Umemura M."/>
            <person name="Ninomiya A."/>
            <person name="Kusuya Y."/>
            <person name="Urayama S."/>
            <person name="Shimizu M."/>
            <person name="Watanabe A."/>
            <person name="Kamei K."/>
            <person name="Yaguchi T."/>
            <person name="Hagiwara D."/>
        </authorList>
    </citation>
    <scope>NUCLEOTIDE SEQUENCE</scope>
    <source>
        <strain evidence="6">IFM 46973</strain>
    </source>
</reference>
<dbReference type="Pfam" id="PF00106">
    <property type="entry name" value="adh_short"/>
    <property type="match status" value="1"/>
</dbReference>
<dbReference type="SUPFAM" id="SSF51735">
    <property type="entry name" value="NAD(P)-binding Rossmann-fold domains"/>
    <property type="match status" value="1"/>
</dbReference>
<reference evidence="6" key="1">
    <citation type="journal article" date="2015" name="Genome Announc.">
        <title>Draft Genome Sequence of the Pathogenic Filamentous Fungus Aspergillus udagawae Strain IFM 46973T.</title>
        <authorList>
            <person name="Kusuya Y."/>
            <person name="Takahashi-Nakaguchi A."/>
            <person name="Takahashi H."/>
            <person name="Yaguchi T."/>
        </authorList>
    </citation>
    <scope>NUCLEOTIDE SEQUENCE</scope>
    <source>
        <strain evidence="6">IFM 46973</strain>
    </source>
</reference>
<keyword evidence="8" id="KW-1185">Reference proteome</keyword>
<dbReference type="GO" id="GO:0016491">
    <property type="term" value="F:oxidoreductase activity"/>
    <property type="evidence" value="ECO:0007669"/>
    <property type="project" value="UniProtKB-KW"/>
</dbReference>
<dbReference type="PANTHER" id="PTHR43976:SF16">
    <property type="entry name" value="SHORT-CHAIN DEHYDROGENASE_REDUCTASE FAMILY PROTEIN"/>
    <property type="match status" value="1"/>
</dbReference>
<dbReference type="PRINTS" id="PR00081">
    <property type="entry name" value="GDHRDH"/>
</dbReference>
<evidence type="ECO:0000256" key="2">
    <source>
        <dbReference type="ARBA" id="ARBA00023002"/>
    </source>
</evidence>
<keyword evidence="2" id="KW-0560">Oxidoreductase</keyword>
<comment type="similarity">
    <text evidence="1 3">Belongs to the short-chain dehydrogenases/reductases (SDR) family.</text>
</comment>
<dbReference type="Proteomes" id="UP000465221">
    <property type="component" value="Unassembled WGS sequence"/>
</dbReference>
<dbReference type="PRINTS" id="PR00080">
    <property type="entry name" value="SDRFAMILY"/>
</dbReference>
<dbReference type="EMBL" id="BLKC01000002">
    <property type="protein sequence ID" value="GFF22908.1"/>
    <property type="molecule type" value="Genomic_DNA"/>
</dbReference>
<evidence type="ECO:0000313" key="6">
    <source>
        <dbReference type="EMBL" id="GIC88170.1"/>
    </source>
</evidence>
<comment type="caution">
    <text evidence="4">The sequence shown here is derived from an EMBL/GenBank/DDBJ whole genome shotgun (WGS) entry which is preliminary data.</text>
</comment>
<dbReference type="RefSeq" id="XP_043145436.1">
    <property type="nucleotide sequence ID" value="XM_043289501.1"/>
</dbReference>
<protein>
    <submittedName>
        <fullName evidence="4">Uncharacterized oxidoreductase C162.03</fullName>
    </submittedName>
</protein>